<organism evidence="4 5">
    <name type="scientific">Aureibaculum flavum</name>
    <dbReference type="NCBI Taxonomy" id="2795986"/>
    <lineage>
        <taxon>Bacteria</taxon>
        <taxon>Pseudomonadati</taxon>
        <taxon>Bacteroidota</taxon>
        <taxon>Flavobacteriia</taxon>
        <taxon>Flavobacteriales</taxon>
        <taxon>Flavobacteriaceae</taxon>
        <taxon>Aureibaculum</taxon>
    </lineage>
</organism>
<protein>
    <submittedName>
        <fullName evidence="4">Histidine kinase</fullName>
    </submittedName>
</protein>
<gene>
    <name evidence="4" type="ORF">JBL43_11360</name>
</gene>
<dbReference type="SUPFAM" id="SSF55874">
    <property type="entry name" value="ATPase domain of HSP90 chaperone/DNA topoisomerase II/histidine kinase"/>
    <property type="match status" value="1"/>
</dbReference>
<evidence type="ECO:0000313" key="5">
    <source>
        <dbReference type="Proteomes" id="UP000623301"/>
    </source>
</evidence>
<dbReference type="InterPro" id="IPR050640">
    <property type="entry name" value="Bact_2-comp_sensor_kinase"/>
</dbReference>
<dbReference type="PANTHER" id="PTHR34220:SF7">
    <property type="entry name" value="SENSOR HISTIDINE KINASE YPDA"/>
    <property type="match status" value="1"/>
</dbReference>
<keyword evidence="4" id="KW-0808">Transferase</keyword>
<evidence type="ECO:0000259" key="3">
    <source>
        <dbReference type="Pfam" id="PF06580"/>
    </source>
</evidence>
<dbReference type="Proteomes" id="UP000623301">
    <property type="component" value="Unassembled WGS sequence"/>
</dbReference>
<reference evidence="4 5" key="1">
    <citation type="submission" date="2020-12" db="EMBL/GenBank/DDBJ databases">
        <title>Aureibaculum luteum sp. nov. and Aureibaculum flavum sp. nov., novel members of the family Flavobacteriaceae isolated from Antarctic intertidal sediments.</title>
        <authorList>
            <person name="He X."/>
            <person name="Zhang X."/>
        </authorList>
    </citation>
    <scope>NUCLEOTIDE SEQUENCE [LARGE SCALE GENOMIC DNA]</scope>
    <source>
        <strain evidence="4 5">A20</strain>
    </source>
</reference>
<evidence type="ECO:0000256" key="2">
    <source>
        <dbReference type="SAM" id="Phobius"/>
    </source>
</evidence>
<dbReference type="RefSeq" id="WP_198841559.1">
    <property type="nucleotide sequence ID" value="NZ_JAEHFJ010000005.1"/>
</dbReference>
<keyword evidence="1" id="KW-0175">Coiled coil</keyword>
<keyword evidence="2" id="KW-0472">Membrane</keyword>
<evidence type="ECO:0000313" key="4">
    <source>
        <dbReference type="EMBL" id="MBJ2174838.1"/>
    </source>
</evidence>
<dbReference type="InterPro" id="IPR011990">
    <property type="entry name" value="TPR-like_helical_dom_sf"/>
</dbReference>
<feature type="transmembrane region" description="Helical" evidence="2">
    <location>
        <begin position="305"/>
        <end position="325"/>
    </location>
</feature>
<accession>A0ABS0WS98</accession>
<keyword evidence="4" id="KW-0418">Kinase</keyword>
<dbReference type="GO" id="GO:0016301">
    <property type="term" value="F:kinase activity"/>
    <property type="evidence" value="ECO:0007669"/>
    <property type="project" value="UniProtKB-KW"/>
</dbReference>
<feature type="domain" description="Signal transduction histidine kinase internal region" evidence="3">
    <location>
        <begin position="340"/>
        <end position="419"/>
    </location>
</feature>
<keyword evidence="2" id="KW-0812">Transmembrane</keyword>
<keyword evidence="2" id="KW-1133">Transmembrane helix</keyword>
<dbReference type="InterPro" id="IPR036890">
    <property type="entry name" value="HATPase_C_sf"/>
</dbReference>
<keyword evidence="5" id="KW-1185">Reference proteome</keyword>
<dbReference type="SUPFAM" id="SSF48452">
    <property type="entry name" value="TPR-like"/>
    <property type="match status" value="2"/>
</dbReference>
<name>A0ABS0WS98_9FLAO</name>
<comment type="caution">
    <text evidence="4">The sequence shown here is derived from an EMBL/GenBank/DDBJ whole genome shotgun (WGS) entry which is preliminary data.</text>
</comment>
<dbReference type="EMBL" id="JAEHFJ010000005">
    <property type="protein sequence ID" value="MBJ2174838.1"/>
    <property type="molecule type" value="Genomic_DNA"/>
</dbReference>
<dbReference type="InterPro" id="IPR010559">
    <property type="entry name" value="Sig_transdc_His_kin_internal"/>
</dbReference>
<feature type="coiled-coil region" evidence="1">
    <location>
        <begin position="380"/>
        <end position="407"/>
    </location>
</feature>
<evidence type="ECO:0000256" key="1">
    <source>
        <dbReference type="SAM" id="Coils"/>
    </source>
</evidence>
<dbReference type="Gene3D" id="3.30.565.10">
    <property type="entry name" value="Histidine kinase-like ATPase, C-terminal domain"/>
    <property type="match status" value="1"/>
</dbReference>
<dbReference type="Gene3D" id="1.25.40.10">
    <property type="entry name" value="Tetratricopeptide repeat domain"/>
    <property type="match status" value="2"/>
</dbReference>
<proteinExistence type="predicted"/>
<dbReference type="PANTHER" id="PTHR34220">
    <property type="entry name" value="SENSOR HISTIDINE KINASE YPDA"/>
    <property type="match status" value="1"/>
</dbReference>
<dbReference type="Pfam" id="PF06580">
    <property type="entry name" value="His_kinase"/>
    <property type="match status" value="1"/>
</dbReference>
<sequence length="547" mass="63590">MAFGQNEEIKDLTQLFKERKFQEVIDVLSSEDEKRELSLDELFYLTKSYGRTGQYSNGLIYAEKMKNICLAQKDTTNLVRALNLKAENVIDLGRYEVGVKFCKEASTVFRPQDSLEYQKLCFKWGMMLYHTEQYKEAYEVYNKITHKPYRKLTLFTNNYALTLMGIEKWNEAIKYLKESVSTDINSDKNISINLSNMAHVYMNLKQWKQAEIHLDSAVRSLKSDNNLTARKAIYKNYFELFKKQNKIDKAMFTLDEIEKINQDIFNQKVNEKIQALESANNSKVSLTKKVKVIDDQLQVSQRQTLWGAVISLLLIIGLLTTLFIYKYRNIMAAHENVLVEQKLLRSQMTPHFIFNSLSVLQGMILNKEDRKAVSYLSKFSKLLRLILENSREKLVRLEDELNAVQHYADLQNMRSQNQFIYTLTFKNKLPSQNILIPPMLIQPFVENAIEHGFKKNFANAKIDVDILFKDDQLTCIISDNGIGVDADSNKTNNKKKSLATKITSERLKIISREFKMESGVHVQDRKIFNEKGTLVTLKLPYKIDKDA</sequence>